<gene>
    <name evidence="8" type="ORF">OE749_01070</name>
</gene>
<dbReference type="PANTHER" id="PTHR30250">
    <property type="entry name" value="PST FAMILY PREDICTED COLANIC ACID TRANSPORTER"/>
    <property type="match status" value="1"/>
</dbReference>
<dbReference type="Pfam" id="PF13440">
    <property type="entry name" value="Polysacc_synt_3"/>
    <property type="match status" value="1"/>
</dbReference>
<feature type="transmembrane region" description="Helical" evidence="7">
    <location>
        <begin position="415"/>
        <end position="441"/>
    </location>
</feature>
<evidence type="ECO:0000256" key="3">
    <source>
        <dbReference type="ARBA" id="ARBA00022475"/>
    </source>
</evidence>
<name>A0ABT3A3M6_9ALTE</name>
<feature type="transmembrane region" description="Helical" evidence="7">
    <location>
        <begin position="383"/>
        <end position="403"/>
    </location>
</feature>
<keyword evidence="5 7" id="KW-1133">Transmembrane helix</keyword>
<keyword evidence="9" id="KW-1185">Reference proteome</keyword>
<feature type="transmembrane region" description="Helical" evidence="7">
    <location>
        <begin position="169"/>
        <end position="189"/>
    </location>
</feature>
<sequence>MRAGLTRGISWTASVSIIRAIIQLIQLMLLTQLLDNTIFAAFVVLQSFFIIASVPTEFGLGTLIVVRQRRSATLLRNIVALQLIVATLIGLLLLLVGQSVFGYFSAQLSGVHFVLSVILLLLMTLAHVPFSQLQRDLKWKDIAVSELLWSSITFSAIGVALAYSPSLTGVLIGMAVGHTARLWVLYRYVYHYHGAILFPSWHITPRTIKYLAYFGAFRTGAMFVNQLASHLDVFIIGRFLGAEALALYGAAKALMMRVSVFVSGLTSRICLPLLSKQKQREPLQRLYIIMLCSVAALVLPLFAVIGSNAELVCVLLFGESYRSASMLLQILCGVFALRMLVNVGGQVIMSRAAVKASFWWNLTLLPISAIVYIVAAQHTLVELVYSMFALQGTILFAHTWLMLGGIAKLNPFRVVFIQFALLVVFAGLCASIYTGVALLALPPEQQLVAHIAIWGLVFGAVALYVKRHFNRVRRSHA</sequence>
<protein>
    <submittedName>
        <fullName evidence="8">Oligosaccharide flippase family protein</fullName>
    </submittedName>
</protein>
<organism evidence="8 9">
    <name type="scientific">Fluctibacter corallii</name>
    <dbReference type="NCBI Taxonomy" id="2984329"/>
    <lineage>
        <taxon>Bacteria</taxon>
        <taxon>Pseudomonadati</taxon>
        <taxon>Pseudomonadota</taxon>
        <taxon>Gammaproteobacteria</taxon>
        <taxon>Alteromonadales</taxon>
        <taxon>Alteromonadaceae</taxon>
        <taxon>Fluctibacter</taxon>
    </lineage>
</organism>
<dbReference type="PANTHER" id="PTHR30250:SF10">
    <property type="entry name" value="LIPOPOLYSACCHARIDE BIOSYNTHESIS PROTEIN WZXC"/>
    <property type="match status" value="1"/>
</dbReference>
<comment type="subcellular location">
    <subcellularLocation>
        <location evidence="1">Cell membrane</location>
        <topology evidence="1">Multi-pass membrane protein</topology>
    </subcellularLocation>
</comment>
<feature type="transmembrane region" description="Helical" evidence="7">
    <location>
        <begin position="254"/>
        <end position="274"/>
    </location>
</feature>
<evidence type="ECO:0000313" key="8">
    <source>
        <dbReference type="EMBL" id="MCV2883285.1"/>
    </source>
</evidence>
<dbReference type="InterPro" id="IPR050833">
    <property type="entry name" value="Poly_Biosynth_Transport"/>
</dbReference>
<comment type="caution">
    <text evidence="8">The sequence shown here is derived from an EMBL/GenBank/DDBJ whole genome shotgun (WGS) entry which is preliminary data.</text>
</comment>
<reference evidence="8 9" key="1">
    <citation type="submission" date="2022-10" db="EMBL/GenBank/DDBJ databases">
        <title>Aestuariibacter sp. AA17 isolated from Montipora capitata coral fragment.</title>
        <authorList>
            <person name="Emsley S.A."/>
            <person name="Pfannmuller K.M."/>
            <person name="Loughran R.M."/>
            <person name="Shlafstein M."/>
            <person name="Papke E."/>
            <person name="Saw J.H."/>
            <person name="Ushijima B."/>
            <person name="Videau P."/>
        </authorList>
    </citation>
    <scope>NUCLEOTIDE SEQUENCE [LARGE SCALE GENOMIC DNA]</scope>
    <source>
        <strain evidence="8 9">AA17</strain>
    </source>
</reference>
<feature type="transmembrane region" description="Helical" evidence="7">
    <location>
        <begin position="286"/>
        <end position="306"/>
    </location>
</feature>
<feature type="transmembrane region" description="Helical" evidence="7">
    <location>
        <begin position="447"/>
        <end position="465"/>
    </location>
</feature>
<feature type="transmembrane region" description="Helical" evidence="7">
    <location>
        <begin position="78"/>
        <end position="104"/>
    </location>
</feature>
<accession>A0ABT3A3M6</accession>
<feature type="transmembrane region" description="Helical" evidence="7">
    <location>
        <begin position="326"/>
        <end position="345"/>
    </location>
</feature>
<dbReference type="EMBL" id="JAOWKX010000001">
    <property type="protein sequence ID" value="MCV2883285.1"/>
    <property type="molecule type" value="Genomic_DNA"/>
</dbReference>
<evidence type="ECO:0000256" key="1">
    <source>
        <dbReference type="ARBA" id="ARBA00004651"/>
    </source>
</evidence>
<evidence type="ECO:0000256" key="7">
    <source>
        <dbReference type="SAM" id="Phobius"/>
    </source>
</evidence>
<feature type="transmembrane region" description="Helical" evidence="7">
    <location>
        <begin position="357"/>
        <end position="377"/>
    </location>
</feature>
<dbReference type="Proteomes" id="UP001652504">
    <property type="component" value="Unassembled WGS sequence"/>
</dbReference>
<keyword evidence="4 7" id="KW-0812">Transmembrane</keyword>
<feature type="transmembrane region" description="Helical" evidence="7">
    <location>
        <begin position="39"/>
        <end position="66"/>
    </location>
</feature>
<evidence type="ECO:0000256" key="2">
    <source>
        <dbReference type="ARBA" id="ARBA00007430"/>
    </source>
</evidence>
<dbReference type="RefSeq" id="WP_263710484.1">
    <property type="nucleotide sequence ID" value="NZ_JAOWKX010000001.1"/>
</dbReference>
<feature type="transmembrane region" description="Helical" evidence="7">
    <location>
        <begin position="110"/>
        <end position="130"/>
    </location>
</feature>
<keyword evidence="3" id="KW-1003">Cell membrane</keyword>
<feature type="transmembrane region" description="Helical" evidence="7">
    <location>
        <begin position="12"/>
        <end position="33"/>
    </location>
</feature>
<comment type="similarity">
    <text evidence="2">Belongs to the polysaccharide synthase family.</text>
</comment>
<feature type="transmembrane region" description="Helical" evidence="7">
    <location>
        <begin position="142"/>
        <end position="163"/>
    </location>
</feature>
<evidence type="ECO:0000256" key="5">
    <source>
        <dbReference type="ARBA" id="ARBA00022989"/>
    </source>
</evidence>
<feature type="transmembrane region" description="Helical" evidence="7">
    <location>
        <begin position="210"/>
        <end position="228"/>
    </location>
</feature>
<evidence type="ECO:0000256" key="4">
    <source>
        <dbReference type="ARBA" id="ARBA00022692"/>
    </source>
</evidence>
<proteinExistence type="inferred from homology"/>
<keyword evidence="6 7" id="KW-0472">Membrane</keyword>
<evidence type="ECO:0000313" key="9">
    <source>
        <dbReference type="Proteomes" id="UP001652504"/>
    </source>
</evidence>
<evidence type="ECO:0000256" key="6">
    <source>
        <dbReference type="ARBA" id="ARBA00023136"/>
    </source>
</evidence>